<dbReference type="AlphaFoldDB" id="A0A835IJ08"/>
<feature type="repeat" description="TPR" evidence="1">
    <location>
        <begin position="370"/>
        <end position="403"/>
    </location>
</feature>
<keyword evidence="1" id="KW-0802">TPR repeat</keyword>
<keyword evidence="5" id="KW-1185">Reference proteome</keyword>
<feature type="signal peptide" evidence="3">
    <location>
        <begin position="1"/>
        <end position="18"/>
    </location>
</feature>
<accession>A0A835IJ08</accession>
<dbReference type="InterPro" id="IPR011990">
    <property type="entry name" value="TPR-like_helical_dom_sf"/>
</dbReference>
<dbReference type="PROSITE" id="PS50005">
    <property type="entry name" value="TPR"/>
    <property type="match status" value="2"/>
</dbReference>
<dbReference type="Pfam" id="PF13414">
    <property type="entry name" value="TPR_11"/>
    <property type="match status" value="1"/>
</dbReference>
<dbReference type="GO" id="GO:0005886">
    <property type="term" value="C:plasma membrane"/>
    <property type="evidence" value="ECO:0007669"/>
    <property type="project" value="TreeGrafter"/>
</dbReference>
<gene>
    <name evidence="4" type="ORF">IFM89_000025</name>
</gene>
<dbReference type="OrthoDB" id="9991317at2759"/>
<comment type="caution">
    <text evidence="4">The sequence shown here is derived from an EMBL/GenBank/DDBJ whole genome shotgun (WGS) entry which is preliminary data.</text>
</comment>
<feature type="repeat" description="TPR" evidence="1">
    <location>
        <begin position="336"/>
        <end position="369"/>
    </location>
</feature>
<keyword evidence="3" id="KW-0732">Signal</keyword>
<evidence type="ECO:0000313" key="4">
    <source>
        <dbReference type="EMBL" id="KAF9618074.1"/>
    </source>
</evidence>
<name>A0A835IJ08_9MAGN</name>
<sequence>MSVLGVLLLWAKAPIVSGREPTASEDERKLGVERSKELSGKVNQDECFAVKSLTTKVFQLIYLLMCFGITLIPIAGILFPLPFFLLISIREHILPKLFHPKHLWELDAAEYEEITGATRRSLSLSFKRLKVSGDDFDTFSEPGWSSEFRPSTEFSDIGVVWDESRKDCSGFMKKLVVLRGGAEDAKSGDDMFDVHMAIGRVLYELHLFIDALVSFNRSCELQLENFKPHFRARNCLYILGKWGEGKEEFLLALEAAQRGGNHSSYLLPQIHVNLEISLEGEGMALSACGHYRGVVPFCPTHFRVMKLLGRAVSGVGEYNAAEKALAKAIFLKSAYADARFDLGSTLHAIKEDERAIQELQKAIDLKPEHIDTLYNLGGLYMNMGRFQRASEMYTRVLAILPNHCRAQRNKAVALLGANEVREAEKTLKEAFKMTNMVELHDAITQMKQMQKKPAKGKDFAVVEPSNFKRVYEETTSREDLANAL</sequence>
<dbReference type="SMART" id="SM00028">
    <property type="entry name" value="TPR"/>
    <property type="match status" value="5"/>
</dbReference>
<dbReference type="InterPro" id="IPR019734">
    <property type="entry name" value="TPR_rpt"/>
</dbReference>
<evidence type="ECO:0000256" key="3">
    <source>
        <dbReference type="SAM" id="SignalP"/>
    </source>
</evidence>
<evidence type="ECO:0000256" key="1">
    <source>
        <dbReference type="PROSITE-ProRule" id="PRU00339"/>
    </source>
</evidence>
<dbReference type="EMBL" id="JADFTS010000002">
    <property type="protein sequence ID" value="KAF9618074.1"/>
    <property type="molecule type" value="Genomic_DNA"/>
</dbReference>
<evidence type="ECO:0000256" key="2">
    <source>
        <dbReference type="SAM" id="Phobius"/>
    </source>
</evidence>
<protein>
    <submittedName>
        <fullName evidence="4">Uncharacterized protein</fullName>
    </submittedName>
</protein>
<keyword evidence="2" id="KW-0472">Membrane</keyword>
<dbReference type="PROSITE" id="PS50293">
    <property type="entry name" value="TPR_REGION"/>
    <property type="match status" value="1"/>
</dbReference>
<dbReference type="Gene3D" id="1.25.40.10">
    <property type="entry name" value="Tetratricopeptide repeat domain"/>
    <property type="match status" value="2"/>
</dbReference>
<dbReference type="PANTHER" id="PTHR45081:SF1">
    <property type="entry name" value="EF HAND FAMILY PROTEIN, PUTATIVE, EXPRESSED-RELATED"/>
    <property type="match status" value="1"/>
</dbReference>
<feature type="chain" id="PRO_5032853799" evidence="3">
    <location>
        <begin position="19"/>
        <end position="484"/>
    </location>
</feature>
<dbReference type="PANTHER" id="PTHR45081">
    <property type="entry name" value="EF HAND FAMILY PROTEIN, PUTATIVE, EXPRESSED-RELATED"/>
    <property type="match status" value="1"/>
</dbReference>
<dbReference type="SUPFAM" id="SSF48452">
    <property type="entry name" value="TPR-like"/>
    <property type="match status" value="2"/>
</dbReference>
<feature type="transmembrane region" description="Helical" evidence="2">
    <location>
        <begin position="60"/>
        <end position="87"/>
    </location>
</feature>
<proteinExistence type="predicted"/>
<organism evidence="4 5">
    <name type="scientific">Coptis chinensis</name>
    <dbReference type="NCBI Taxonomy" id="261450"/>
    <lineage>
        <taxon>Eukaryota</taxon>
        <taxon>Viridiplantae</taxon>
        <taxon>Streptophyta</taxon>
        <taxon>Embryophyta</taxon>
        <taxon>Tracheophyta</taxon>
        <taxon>Spermatophyta</taxon>
        <taxon>Magnoliopsida</taxon>
        <taxon>Ranunculales</taxon>
        <taxon>Ranunculaceae</taxon>
        <taxon>Coptidoideae</taxon>
        <taxon>Coptis</taxon>
    </lineage>
</organism>
<dbReference type="Proteomes" id="UP000631114">
    <property type="component" value="Unassembled WGS sequence"/>
</dbReference>
<keyword evidence="2" id="KW-0812">Transmembrane</keyword>
<keyword evidence="2" id="KW-1133">Transmembrane helix</keyword>
<reference evidence="4 5" key="1">
    <citation type="submission" date="2020-10" db="EMBL/GenBank/DDBJ databases">
        <title>The Coptis chinensis genome and diversification of protoberbering-type alkaloids.</title>
        <authorList>
            <person name="Wang B."/>
            <person name="Shu S."/>
            <person name="Song C."/>
            <person name="Liu Y."/>
        </authorList>
    </citation>
    <scope>NUCLEOTIDE SEQUENCE [LARGE SCALE GENOMIC DNA]</scope>
    <source>
        <strain evidence="4">HL-2020</strain>
        <tissue evidence="4">Leaf</tissue>
    </source>
</reference>
<evidence type="ECO:0000313" key="5">
    <source>
        <dbReference type="Proteomes" id="UP000631114"/>
    </source>
</evidence>